<dbReference type="RefSeq" id="WP_146892138.1">
    <property type="nucleotide sequence ID" value="NZ_BJXB01000063.1"/>
</dbReference>
<comment type="caution">
    <text evidence="1">The sequence shown here is derived from an EMBL/GenBank/DDBJ whole genome shotgun (WGS) entry which is preliminary data.</text>
</comment>
<keyword evidence="2" id="KW-1185">Reference proteome</keyword>
<dbReference type="EMBL" id="BJXB01000063">
    <property type="protein sequence ID" value="GEM50163.1"/>
    <property type="molecule type" value="Genomic_DNA"/>
</dbReference>
<proteinExistence type="predicted"/>
<name>A0A511NBL1_DEIC1</name>
<sequence length="427" mass="48468">MTQSSQPFAEYPIALPVLVWKADLVCRCNRKVALLEEVVLRLVRDGITTIETMTQLLGFNDTTIVQKVVSRLIHVNALTYDTDLVPTLTPYGTDVLSVASIQDIRTFESMVIHQDPILGDLSWKDEKDLQAYGTLQENQPETFFIAVPFQNIDLDHREVQALLQRRSEPLQTHPNGLDVTQFELRSVTTENSDVIRLYQQARLVLTRNAGGWAFQVLERNQEQPRLTQALRGVELEGTEVFPLYDPPRTSTALLDAGRDLLGIGSVHGFEDQMVTALTERLQSANSTVHVYVGHARLPMWDTLLKNLDDLLAAKPALKVEIQTDVGFLHGMGSIHEHPQAQRVVQRLKKFRENSRVKVRDTGRQYPLCVIIIDGAQVMVHMEDWQEYLNDRHVKRNVLVDGLRVVTGPVNQFLDNLHEVRSHPRGED</sequence>
<evidence type="ECO:0000313" key="1">
    <source>
        <dbReference type="EMBL" id="GEM50163.1"/>
    </source>
</evidence>
<organism evidence="1 2">
    <name type="scientific">Deinococcus cellulosilyticus (strain DSM 18568 / NBRC 106333 / KACC 11606 / 5516J-15)</name>
    <dbReference type="NCBI Taxonomy" id="1223518"/>
    <lineage>
        <taxon>Bacteria</taxon>
        <taxon>Thermotogati</taxon>
        <taxon>Deinococcota</taxon>
        <taxon>Deinococci</taxon>
        <taxon>Deinococcales</taxon>
        <taxon>Deinococcaceae</taxon>
        <taxon>Deinococcus</taxon>
    </lineage>
</organism>
<evidence type="ECO:0000313" key="2">
    <source>
        <dbReference type="Proteomes" id="UP000321306"/>
    </source>
</evidence>
<protein>
    <submittedName>
        <fullName evidence="1">Uncharacterized protein</fullName>
    </submittedName>
</protein>
<dbReference type="AlphaFoldDB" id="A0A511NBL1"/>
<dbReference type="Proteomes" id="UP000321306">
    <property type="component" value="Unassembled WGS sequence"/>
</dbReference>
<gene>
    <name evidence="1" type="ORF">DC3_57980</name>
</gene>
<accession>A0A511NBL1</accession>
<reference evidence="1 2" key="1">
    <citation type="submission" date="2019-07" db="EMBL/GenBank/DDBJ databases">
        <title>Whole genome shotgun sequence of Deinococcus cellulosilyticus NBRC 106333.</title>
        <authorList>
            <person name="Hosoyama A."/>
            <person name="Uohara A."/>
            <person name="Ohji S."/>
            <person name="Ichikawa N."/>
        </authorList>
    </citation>
    <scope>NUCLEOTIDE SEQUENCE [LARGE SCALE GENOMIC DNA]</scope>
    <source>
        <strain evidence="1 2">NBRC 106333</strain>
    </source>
</reference>